<evidence type="ECO:0000313" key="3">
    <source>
        <dbReference type="Proteomes" id="UP000696573"/>
    </source>
</evidence>
<sequence length="873" mass="101716">MMAVDNDQAPNIRADALSIEEEPYTDEWLFRWLTEAPGENQDGNGMQYQYRGCSIAPPRIQIDRIREMIRNNTRDPISDWKAKIFDCFRYLVSLDEDANVNHSWYNTLQDTLDQIKPTILIMKYENELKQAYLHSPAVISRTNRFDHLLDRKRPLLRPPTPKRGSSTELPHGTVNREDVLKLPRLPSNLEEAERQWTLMAINKRYMEQEERRALSKRDRAIQEYRESLTETDQGEPVMPLPRNWNGPVELSMMDEDMKQTWDTLREHQKLAEQLETSYGKWQQRPLITQVSNMIEDGRDGVSWTKLDLQFGDHEFLLGNDGEPELRLIAAEEASWLWYLSRPLYCGDLPQANGQCDRRFDVFWKRIRSWLSNYATCTRTFHTNQGFLSKQELIQQFNTDLRGPVEKWRLGQMPPEVWKDADTRKVLQGSQYHTHYAVRAYYPERTIRWPNPPQEVGNDGEVDGWEAYKRLLSQAEDGIITAEELDMQVALDAETGTSIVADQEKQTASFFRRLAYRLGYTIRVLNEEHRQDMEILENQGREEASRQSLIRALDTWKRTRARETDTCQEGSRKRRCTSYRDIVREHVPDRFQKDWDDDPSRDVEAECAKIVGQEVLWELQDKQSCSQEPRNKKRRREALWTFGHSSMKPRAKKFWDIDRWNAHRHMREPRNAAEQNNAAEQRNVAEHADFDEVETSFYGPHYGAEQERALDDRFYTDSASRSLLVPDADTWQNAADFRPEIFEAEENEQQPQGDREDDPPAERSSWFETVMGLQDTESGHSQQREQTQQSETGTEQSDRSDKENVGQRTLLPSPDSSPTQGGAVGGPLQDVTQIHEPGAESEPSLYGRSQDENDGPGVRDQHSSFKIFEDGSSE</sequence>
<dbReference type="EMBL" id="CABFNQ020000759">
    <property type="protein sequence ID" value="CAH0037878.1"/>
    <property type="molecule type" value="Genomic_DNA"/>
</dbReference>
<gene>
    <name evidence="2" type="ORF">CRHIZ90672A_00011357</name>
</gene>
<feature type="compositionally biased region" description="Low complexity" evidence="1">
    <location>
        <begin position="783"/>
        <end position="794"/>
    </location>
</feature>
<feature type="compositionally biased region" description="Basic and acidic residues" evidence="1">
    <location>
        <begin position="795"/>
        <end position="804"/>
    </location>
</feature>
<feature type="compositionally biased region" description="Basic and acidic residues" evidence="1">
    <location>
        <begin position="856"/>
        <end position="873"/>
    </location>
</feature>
<feature type="region of interest" description="Disordered" evidence="1">
    <location>
        <begin position="153"/>
        <end position="178"/>
    </location>
</feature>
<protein>
    <submittedName>
        <fullName evidence="2">Uncharacterized protein</fullName>
    </submittedName>
</protein>
<accession>A0A9N9W025</accession>
<comment type="caution">
    <text evidence="2">The sequence shown here is derived from an EMBL/GenBank/DDBJ whole genome shotgun (WGS) entry which is preliminary data.</text>
</comment>
<keyword evidence="3" id="KW-1185">Reference proteome</keyword>
<name>A0A9N9W025_9HYPO</name>
<dbReference type="AlphaFoldDB" id="A0A9N9W025"/>
<evidence type="ECO:0000256" key="1">
    <source>
        <dbReference type="SAM" id="MobiDB-lite"/>
    </source>
</evidence>
<evidence type="ECO:0000313" key="2">
    <source>
        <dbReference type="EMBL" id="CAH0037878.1"/>
    </source>
</evidence>
<organism evidence="2 3">
    <name type="scientific">Clonostachys rhizophaga</name>
    <dbReference type="NCBI Taxonomy" id="160324"/>
    <lineage>
        <taxon>Eukaryota</taxon>
        <taxon>Fungi</taxon>
        <taxon>Dikarya</taxon>
        <taxon>Ascomycota</taxon>
        <taxon>Pezizomycotina</taxon>
        <taxon>Sordariomycetes</taxon>
        <taxon>Hypocreomycetidae</taxon>
        <taxon>Hypocreales</taxon>
        <taxon>Bionectriaceae</taxon>
        <taxon>Clonostachys</taxon>
    </lineage>
</organism>
<proteinExistence type="predicted"/>
<dbReference type="OrthoDB" id="5422628at2759"/>
<feature type="region of interest" description="Disordered" evidence="1">
    <location>
        <begin position="767"/>
        <end position="873"/>
    </location>
</feature>
<reference evidence="2" key="1">
    <citation type="submission" date="2021-10" db="EMBL/GenBank/DDBJ databases">
        <authorList>
            <person name="Piombo E."/>
        </authorList>
    </citation>
    <scope>NUCLEOTIDE SEQUENCE</scope>
</reference>
<dbReference type="Proteomes" id="UP000696573">
    <property type="component" value="Unassembled WGS sequence"/>
</dbReference>